<evidence type="ECO:0000313" key="1">
    <source>
        <dbReference type="EMBL" id="VDN50962.1"/>
    </source>
</evidence>
<dbReference type="EMBL" id="UYYG01000010">
    <property type="protein sequence ID" value="VDN50962.1"/>
    <property type="molecule type" value="Genomic_DNA"/>
</dbReference>
<dbReference type="AlphaFoldDB" id="A0A0N4UF10"/>
<protein>
    <submittedName>
        <fullName evidence="1 4">Uncharacterized protein</fullName>
    </submittedName>
</protein>
<proteinExistence type="predicted"/>
<dbReference type="WBParaSite" id="DME_0000599601-mRNA-1">
    <property type="protein sequence ID" value="DME_0000599601-mRNA-1"/>
    <property type="gene ID" value="DME_0000599601"/>
</dbReference>
<organism evidence="2 4">
    <name type="scientific">Dracunculus medinensis</name>
    <name type="common">Guinea worm</name>
    <dbReference type="NCBI Taxonomy" id="318479"/>
    <lineage>
        <taxon>Eukaryota</taxon>
        <taxon>Metazoa</taxon>
        <taxon>Ecdysozoa</taxon>
        <taxon>Nematoda</taxon>
        <taxon>Chromadorea</taxon>
        <taxon>Rhabditida</taxon>
        <taxon>Spirurina</taxon>
        <taxon>Dracunculoidea</taxon>
        <taxon>Dracunculidae</taxon>
        <taxon>Dracunculus</taxon>
    </lineage>
</organism>
<evidence type="ECO:0000313" key="4">
    <source>
        <dbReference type="WBParaSite" id="DME_0000599601-mRNA-1"/>
    </source>
</evidence>
<evidence type="ECO:0000313" key="2">
    <source>
        <dbReference type="Proteomes" id="UP000038040"/>
    </source>
</evidence>
<gene>
    <name evidence="1" type="ORF">DME_LOCUS935</name>
</gene>
<evidence type="ECO:0000313" key="3">
    <source>
        <dbReference type="Proteomes" id="UP000274756"/>
    </source>
</evidence>
<sequence length="33" mass="3860">MVSTEELWQYSARCCLGTNKFCLFTASHMSYDH</sequence>
<keyword evidence="3" id="KW-1185">Reference proteome</keyword>
<dbReference type="Proteomes" id="UP000038040">
    <property type="component" value="Unplaced"/>
</dbReference>
<dbReference type="Proteomes" id="UP000274756">
    <property type="component" value="Unassembled WGS sequence"/>
</dbReference>
<accession>A0A0N4UF10</accession>
<reference evidence="1 3" key="2">
    <citation type="submission" date="2018-11" db="EMBL/GenBank/DDBJ databases">
        <authorList>
            <consortium name="Pathogen Informatics"/>
        </authorList>
    </citation>
    <scope>NUCLEOTIDE SEQUENCE [LARGE SCALE GENOMIC DNA]</scope>
</reference>
<name>A0A0N4UF10_DRAME</name>
<reference evidence="4" key="1">
    <citation type="submission" date="2017-02" db="UniProtKB">
        <authorList>
            <consortium name="WormBaseParasite"/>
        </authorList>
    </citation>
    <scope>IDENTIFICATION</scope>
</reference>